<evidence type="ECO:0000256" key="2">
    <source>
        <dbReference type="ARBA" id="ARBA00010168"/>
    </source>
</evidence>
<dbReference type="GO" id="GO:0004521">
    <property type="term" value="F:RNA endonuclease activity"/>
    <property type="evidence" value="ECO:0007669"/>
    <property type="project" value="UniProtKB-UniRule"/>
</dbReference>
<dbReference type="EMBL" id="DYDO01000001">
    <property type="protein sequence ID" value="DBA32830.1"/>
    <property type="molecule type" value="Genomic_DNA"/>
</dbReference>
<keyword evidence="9 11" id="KW-0464">Manganese</keyword>
<name>A0AAV3AXW1_PYXAD</name>
<gene>
    <name evidence="13" type="ORF">GDO54_000591</name>
</gene>
<dbReference type="Pfam" id="PF09412">
    <property type="entry name" value="XendoU"/>
    <property type="match status" value="1"/>
</dbReference>
<evidence type="ECO:0000256" key="3">
    <source>
        <dbReference type="ARBA" id="ARBA00011245"/>
    </source>
</evidence>
<evidence type="ECO:0000256" key="1">
    <source>
        <dbReference type="ARBA" id="ARBA00001936"/>
    </source>
</evidence>
<evidence type="ECO:0000313" key="13">
    <source>
        <dbReference type="EMBL" id="DBA32830.1"/>
    </source>
</evidence>
<dbReference type="InterPro" id="IPR018998">
    <property type="entry name" value="EndoU_C"/>
</dbReference>
<comment type="cofactor">
    <cofactor evidence="1 11">
        <name>Mn(2+)</name>
        <dbReference type="ChEBI" id="CHEBI:29035"/>
    </cofactor>
</comment>
<keyword evidence="5 11" id="KW-0479">Metal-binding</keyword>
<dbReference type="EC" id="4.6.1.-" evidence="11"/>
<evidence type="ECO:0000256" key="6">
    <source>
        <dbReference type="ARBA" id="ARBA00022759"/>
    </source>
</evidence>
<keyword evidence="4 11" id="KW-0540">Nuclease</keyword>
<reference evidence="13" key="1">
    <citation type="thesis" date="2020" institute="ProQuest LLC" country="789 East Eisenhower Parkway, Ann Arbor, MI, USA">
        <title>Comparative Genomics and Chromosome Evolution.</title>
        <authorList>
            <person name="Mudd A.B."/>
        </authorList>
    </citation>
    <scope>NUCLEOTIDE SEQUENCE</scope>
    <source>
        <strain evidence="13">1538</strain>
        <tissue evidence="13">Blood</tissue>
    </source>
</reference>
<dbReference type="AlphaFoldDB" id="A0AAV3AXW1"/>
<sequence length="308" mass="34365">MRTSILLWFLPCLVFGAHLPDPRESIGEEPAVFAATNDEITNLVEQLYSADVNKASSGDITLNLQYLASSTQTSSGTDYASQKLFSYVNEAKLFARPTFSRYIALLDNYVKTTGTAESVTSGEVSEQNAFIDEVFRTSVFSLLSNFLVSKGYYTSTTSFKDDLKLMWFGLYTRTKGPLDSSGFEHIFHGEIHGGKVSGFHSWVQFYLQEKSGQMNYLSYSANGPWNGYPDVLGVQFKWSGYLKSIGSMFVGTSPEFDFAVFTLCYVTRPDSVCTVKMGGQTLRIQTYTWANSTYGNNKRYVASSYPVV</sequence>
<evidence type="ECO:0000256" key="5">
    <source>
        <dbReference type="ARBA" id="ARBA00022723"/>
    </source>
</evidence>
<keyword evidence="6 11" id="KW-0255">Endonuclease</keyword>
<dbReference type="InterPro" id="IPR039787">
    <property type="entry name" value="ENDOU"/>
</dbReference>
<dbReference type="GO" id="GO:0003723">
    <property type="term" value="F:RNA binding"/>
    <property type="evidence" value="ECO:0007669"/>
    <property type="project" value="UniProtKB-UniRule"/>
</dbReference>
<evidence type="ECO:0000256" key="8">
    <source>
        <dbReference type="ARBA" id="ARBA00022884"/>
    </source>
</evidence>
<evidence type="ECO:0000256" key="7">
    <source>
        <dbReference type="ARBA" id="ARBA00022801"/>
    </source>
</evidence>
<dbReference type="InterPro" id="IPR037227">
    <property type="entry name" value="EndoU-like"/>
</dbReference>
<feature type="chain" id="PRO_5043088079" description="Protein endoU" evidence="11">
    <location>
        <begin position="17"/>
        <end position="308"/>
    </location>
</feature>
<comment type="caution">
    <text evidence="13">The sequence shown here is derived from an EMBL/GenBank/DDBJ whole genome shotgun (WGS) entry which is preliminary data.</text>
</comment>
<evidence type="ECO:0000256" key="4">
    <source>
        <dbReference type="ARBA" id="ARBA00022722"/>
    </source>
</evidence>
<dbReference type="GO" id="GO:0016787">
    <property type="term" value="F:hydrolase activity"/>
    <property type="evidence" value="ECO:0007669"/>
    <property type="project" value="UniProtKB-KW"/>
</dbReference>
<dbReference type="CDD" id="cd21159">
    <property type="entry name" value="XendoU"/>
    <property type="match status" value="1"/>
</dbReference>
<dbReference type="PANTHER" id="PTHR12439">
    <property type="entry name" value="PLACENTAL PROTEIN 11-RELATED"/>
    <property type="match status" value="1"/>
</dbReference>
<dbReference type="Proteomes" id="UP001181693">
    <property type="component" value="Unassembled WGS sequence"/>
</dbReference>
<keyword evidence="14" id="KW-1185">Reference proteome</keyword>
<keyword evidence="10" id="KW-0456">Lyase</keyword>
<dbReference type="PROSITE" id="PS51959">
    <property type="entry name" value="ENDOU"/>
    <property type="match status" value="1"/>
</dbReference>
<feature type="domain" description="EndoU" evidence="12">
    <location>
        <begin position="36"/>
        <end position="308"/>
    </location>
</feature>
<dbReference type="GO" id="GO:0016829">
    <property type="term" value="F:lyase activity"/>
    <property type="evidence" value="ECO:0007669"/>
    <property type="project" value="UniProtKB-KW"/>
</dbReference>
<organism evidence="13 14">
    <name type="scientific">Pyxicephalus adspersus</name>
    <name type="common">African bullfrog</name>
    <dbReference type="NCBI Taxonomy" id="30357"/>
    <lineage>
        <taxon>Eukaryota</taxon>
        <taxon>Metazoa</taxon>
        <taxon>Chordata</taxon>
        <taxon>Craniata</taxon>
        <taxon>Vertebrata</taxon>
        <taxon>Euteleostomi</taxon>
        <taxon>Amphibia</taxon>
        <taxon>Batrachia</taxon>
        <taxon>Anura</taxon>
        <taxon>Neobatrachia</taxon>
        <taxon>Ranoidea</taxon>
        <taxon>Pyxicephalidae</taxon>
        <taxon>Pyxicephalinae</taxon>
        <taxon>Pyxicephalus</taxon>
    </lineage>
</organism>
<evidence type="ECO:0000256" key="9">
    <source>
        <dbReference type="ARBA" id="ARBA00023211"/>
    </source>
</evidence>
<evidence type="ECO:0000256" key="10">
    <source>
        <dbReference type="ARBA" id="ARBA00023239"/>
    </source>
</evidence>
<evidence type="ECO:0000313" key="14">
    <source>
        <dbReference type="Proteomes" id="UP001181693"/>
    </source>
</evidence>
<dbReference type="PANTHER" id="PTHR12439:SF43">
    <property type="entry name" value="URIDYLATE-SPECIFIC ENDORIBONUCLEASE D"/>
    <property type="match status" value="1"/>
</dbReference>
<keyword evidence="8 11" id="KW-0694">RNA-binding</keyword>
<dbReference type="GO" id="GO:0046872">
    <property type="term" value="F:metal ion binding"/>
    <property type="evidence" value="ECO:0007669"/>
    <property type="project" value="UniProtKB-UniRule"/>
</dbReference>
<dbReference type="SUPFAM" id="SSF142877">
    <property type="entry name" value="EndoU-like"/>
    <property type="match status" value="1"/>
</dbReference>
<evidence type="ECO:0000256" key="11">
    <source>
        <dbReference type="RuleBase" id="RU367085"/>
    </source>
</evidence>
<proteinExistence type="inferred from homology"/>
<keyword evidence="7 11" id="KW-0378">Hydrolase</keyword>
<keyword evidence="11" id="KW-0732">Signal</keyword>
<feature type="signal peptide" evidence="11">
    <location>
        <begin position="1"/>
        <end position="16"/>
    </location>
</feature>
<protein>
    <recommendedName>
        <fullName evidence="11">Protein endoU</fullName>
        <ecNumber evidence="11">4.6.1.-</ecNumber>
    </recommendedName>
</protein>
<accession>A0AAV3AXW1</accession>
<evidence type="ECO:0000259" key="12">
    <source>
        <dbReference type="PROSITE" id="PS51959"/>
    </source>
</evidence>
<comment type="similarity">
    <text evidence="2 11">Belongs to the ENDOU family.</text>
</comment>
<comment type="subunit">
    <text evidence="3 11">Monomer.</text>
</comment>